<dbReference type="PANTHER" id="PTHR11804:SF84">
    <property type="entry name" value="SACCHAROLYSIN"/>
    <property type="match status" value="1"/>
</dbReference>
<keyword evidence="1 6" id="KW-0645">Protease</keyword>
<dbReference type="PANTHER" id="PTHR11804">
    <property type="entry name" value="PROTEASE M3 THIMET OLIGOPEPTIDASE-RELATED"/>
    <property type="match status" value="1"/>
</dbReference>
<dbReference type="InterPro" id="IPR013647">
    <property type="entry name" value="OligopepF_N_dom"/>
</dbReference>
<feature type="domain" description="Peptidase M3A/M3B catalytic" evidence="7">
    <location>
        <begin position="210"/>
        <end position="589"/>
    </location>
</feature>
<comment type="cofactor">
    <cofactor evidence="6">
        <name>Zn(2+)</name>
        <dbReference type="ChEBI" id="CHEBI:29105"/>
    </cofactor>
    <text evidence="6">Binds 1 zinc ion.</text>
</comment>
<reference evidence="9" key="1">
    <citation type="journal article" date="2023" name="Int. J. Syst. Evol. Microbiol.">
        <title>Collibacillus ludicampi gen. nov., sp. nov., a new soil bacterium of the family Alicyclobacillaceae.</title>
        <authorList>
            <person name="Jojima T."/>
            <person name="Ioku Y."/>
            <person name="Fukuta Y."/>
            <person name="Shirasaka N."/>
            <person name="Matsumura Y."/>
            <person name="Mori M."/>
        </authorList>
    </citation>
    <scope>NUCLEOTIDE SEQUENCE</scope>
    <source>
        <strain evidence="9">TP075</strain>
    </source>
</reference>
<dbReference type="Gene3D" id="1.20.140.70">
    <property type="entry name" value="Oligopeptidase f, N-terminal domain"/>
    <property type="match status" value="1"/>
</dbReference>
<evidence type="ECO:0000256" key="1">
    <source>
        <dbReference type="ARBA" id="ARBA00022670"/>
    </source>
</evidence>
<dbReference type="RefSeq" id="WP_282200242.1">
    <property type="nucleotide sequence ID" value="NZ_BOQE01000001.1"/>
</dbReference>
<dbReference type="EC" id="3.4.24.-" evidence="6"/>
<dbReference type="Pfam" id="PF01432">
    <property type="entry name" value="Peptidase_M3"/>
    <property type="match status" value="1"/>
</dbReference>
<evidence type="ECO:0000313" key="9">
    <source>
        <dbReference type="EMBL" id="GIM47229.1"/>
    </source>
</evidence>
<evidence type="ECO:0000256" key="3">
    <source>
        <dbReference type="ARBA" id="ARBA00022801"/>
    </source>
</evidence>
<evidence type="ECO:0000256" key="6">
    <source>
        <dbReference type="RuleBase" id="RU368091"/>
    </source>
</evidence>
<dbReference type="Gene3D" id="1.10.1370.20">
    <property type="entry name" value="Oligoendopeptidase f, C-terminal domain"/>
    <property type="match status" value="1"/>
</dbReference>
<dbReference type="EMBL" id="BOQE01000001">
    <property type="protein sequence ID" value="GIM47229.1"/>
    <property type="molecule type" value="Genomic_DNA"/>
</dbReference>
<sequence>MAEQTTRTLPKRSEIADEYKWALEDMYPNDQVWEEDARQAKEWIEKIRTYKGTLGSSGKRLLEVLQLQDDIHRIVQKLYVYAHMRRDEDTANPHYQALSDRSSSLSVTASEASSYIVPEILSLDAETLNRFINEEEGLELYRFQLEEITRQREHFLSPAEEQILAQAGEIAHGPQTVFGMLNNADITFPTIRDENGQEVELTKGNFIHFLESRDRRVRKDAYNALYSSYRKHKNTLAALFHASVKKDVFYARVRKYNSALEASLDVDNIPTEVYDNLIATIHEHLPLMYRYVSLRKKVLGIDDLHFYDLYVPIVQEVDIKVPYEKAKELVAEGLKPLGEEYIKILKEGFSSKWIDVYENQGKRSGAYSWGAYDVHPYVLLNYQETLDNAFTLAHEMGHAIHSYYTNKNQPFTYADYTIFVAEVASTVNESLLIDYMLKKTTDPREKLYLLNHYLEQFRGTVFRQTMFAEFEKITHEKVEAGEALTPEQLCAIYRELNEKYYGPELVLDENIEIEWARIPHFYNAFYVYKYATGFSAATSLATQILEEGQPAVERYLGFLKAGSSDYSINLLKKAGVDMTTPQPIRDALGKFKQLLDELEQLIG</sequence>
<proteinExistence type="inferred from homology"/>
<dbReference type="InterPro" id="IPR004438">
    <property type="entry name" value="Peptidase_M3B"/>
</dbReference>
<dbReference type="InterPro" id="IPR042088">
    <property type="entry name" value="OligoPept_F_C"/>
</dbReference>
<dbReference type="CDD" id="cd09608">
    <property type="entry name" value="M3B_PepF"/>
    <property type="match status" value="1"/>
</dbReference>
<dbReference type="InterPro" id="IPR001567">
    <property type="entry name" value="Pept_M3A_M3B_dom"/>
</dbReference>
<dbReference type="GO" id="GO:0046872">
    <property type="term" value="F:metal ion binding"/>
    <property type="evidence" value="ECO:0007669"/>
    <property type="project" value="UniProtKB-UniRule"/>
</dbReference>
<keyword evidence="2 6" id="KW-0479">Metal-binding</keyword>
<keyword evidence="10" id="KW-1185">Reference proteome</keyword>
<gene>
    <name evidence="9" type="ORF">DNHGIG_27780</name>
</gene>
<dbReference type="GO" id="GO:0004222">
    <property type="term" value="F:metalloendopeptidase activity"/>
    <property type="evidence" value="ECO:0007669"/>
    <property type="project" value="UniProtKB-UniRule"/>
</dbReference>
<evidence type="ECO:0000313" key="10">
    <source>
        <dbReference type="Proteomes" id="UP001057291"/>
    </source>
</evidence>
<dbReference type="GO" id="GO:0006518">
    <property type="term" value="P:peptide metabolic process"/>
    <property type="evidence" value="ECO:0007669"/>
    <property type="project" value="TreeGrafter"/>
</dbReference>
<evidence type="ECO:0000256" key="4">
    <source>
        <dbReference type="ARBA" id="ARBA00022833"/>
    </source>
</evidence>
<dbReference type="InterPro" id="IPR045090">
    <property type="entry name" value="Pept_M3A_M3B"/>
</dbReference>
<comment type="function">
    <text evidence="6">Has oligopeptidase activity and degrades a variety of small bioactive peptides.</text>
</comment>
<name>A0AAV4LID7_9BACL</name>
<dbReference type="Gene3D" id="1.10.287.830">
    <property type="entry name" value="putative peptidase helix hairpin domain like"/>
    <property type="match status" value="1"/>
</dbReference>
<dbReference type="SUPFAM" id="SSF55486">
    <property type="entry name" value="Metalloproteases ('zincins'), catalytic domain"/>
    <property type="match status" value="1"/>
</dbReference>
<evidence type="ECO:0000259" key="7">
    <source>
        <dbReference type="Pfam" id="PF01432"/>
    </source>
</evidence>
<organism evidence="9 10">
    <name type="scientific">Collibacillus ludicampi</name>
    <dbReference type="NCBI Taxonomy" id="2771369"/>
    <lineage>
        <taxon>Bacteria</taxon>
        <taxon>Bacillati</taxon>
        <taxon>Bacillota</taxon>
        <taxon>Bacilli</taxon>
        <taxon>Bacillales</taxon>
        <taxon>Alicyclobacillaceae</taxon>
        <taxon>Collibacillus</taxon>
    </lineage>
</organism>
<feature type="domain" description="Oligopeptidase F N-terminal" evidence="8">
    <location>
        <begin position="119"/>
        <end position="188"/>
    </location>
</feature>
<accession>A0AAV4LID7</accession>
<evidence type="ECO:0000256" key="5">
    <source>
        <dbReference type="ARBA" id="ARBA00023049"/>
    </source>
</evidence>
<evidence type="ECO:0000259" key="8">
    <source>
        <dbReference type="Pfam" id="PF08439"/>
    </source>
</evidence>
<dbReference type="NCBIfam" id="TIGR00181">
    <property type="entry name" value="pepF"/>
    <property type="match status" value="1"/>
</dbReference>
<protein>
    <recommendedName>
        <fullName evidence="6">Oligopeptidase F</fullName>
        <ecNumber evidence="6">3.4.24.-</ecNumber>
    </recommendedName>
</protein>
<comment type="similarity">
    <text evidence="6">Belongs to the peptidase M3B family.</text>
</comment>
<evidence type="ECO:0000256" key="2">
    <source>
        <dbReference type="ARBA" id="ARBA00022723"/>
    </source>
</evidence>
<keyword evidence="5 6" id="KW-0482">Metalloprotease</keyword>
<keyword evidence="3 6" id="KW-0378">Hydrolase</keyword>
<keyword evidence="4 6" id="KW-0862">Zinc</keyword>
<comment type="caution">
    <text evidence="9">The sequence shown here is derived from an EMBL/GenBank/DDBJ whole genome shotgun (WGS) entry which is preliminary data.</text>
</comment>
<dbReference type="Pfam" id="PF08439">
    <property type="entry name" value="Peptidase_M3_N"/>
    <property type="match status" value="1"/>
</dbReference>
<dbReference type="Proteomes" id="UP001057291">
    <property type="component" value="Unassembled WGS sequence"/>
</dbReference>
<dbReference type="GO" id="GO:0006508">
    <property type="term" value="P:proteolysis"/>
    <property type="evidence" value="ECO:0007669"/>
    <property type="project" value="UniProtKB-KW"/>
</dbReference>
<dbReference type="AlphaFoldDB" id="A0AAV4LID7"/>